<keyword evidence="4" id="KW-0472">Membrane</keyword>
<feature type="compositionally biased region" description="Basic residues" evidence="7">
    <location>
        <begin position="118"/>
        <end position="135"/>
    </location>
</feature>
<evidence type="ECO:0000256" key="1">
    <source>
        <dbReference type="ARBA" id="ARBA00004236"/>
    </source>
</evidence>
<feature type="region of interest" description="Disordered" evidence="7">
    <location>
        <begin position="1"/>
        <end position="41"/>
    </location>
</feature>
<dbReference type="EMBL" id="JAGKQH010000009">
    <property type="protein sequence ID" value="KAG6591616.1"/>
    <property type="molecule type" value="Genomic_DNA"/>
</dbReference>
<keyword evidence="2" id="KW-1003">Cell membrane</keyword>
<dbReference type="Proteomes" id="UP000685013">
    <property type="component" value="Chromosome 9"/>
</dbReference>
<evidence type="ECO:0000313" key="10">
    <source>
        <dbReference type="Proteomes" id="UP000685013"/>
    </source>
</evidence>
<dbReference type="AlphaFoldDB" id="A0AAV6N373"/>
<evidence type="ECO:0000313" key="9">
    <source>
        <dbReference type="EMBL" id="KAG6591616.1"/>
    </source>
</evidence>
<dbReference type="InterPro" id="IPR045878">
    <property type="entry name" value="GG1/2"/>
</dbReference>
<evidence type="ECO:0000256" key="6">
    <source>
        <dbReference type="SAM" id="Coils"/>
    </source>
</evidence>
<comment type="subcellular location">
    <subcellularLocation>
        <location evidence="1">Cell membrane</location>
    </subcellularLocation>
</comment>
<keyword evidence="3 6" id="KW-0175">Coiled coil</keyword>
<organism evidence="9 10">
    <name type="scientific">Cucurbita argyrosperma subsp. sororia</name>
    <dbReference type="NCBI Taxonomy" id="37648"/>
    <lineage>
        <taxon>Eukaryota</taxon>
        <taxon>Viridiplantae</taxon>
        <taxon>Streptophyta</taxon>
        <taxon>Embryophyta</taxon>
        <taxon>Tracheophyta</taxon>
        <taxon>Spermatophyta</taxon>
        <taxon>Magnoliopsida</taxon>
        <taxon>eudicotyledons</taxon>
        <taxon>Gunneridae</taxon>
        <taxon>Pentapetalae</taxon>
        <taxon>rosids</taxon>
        <taxon>fabids</taxon>
        <taxon>Cucurbitales</taxon>
        <taxon>Cucurbitaceae</taxon>
        <taxon>Cucurbiteae</taxon>
        <taxon>Cucurbita</taxon>
    </lineage>
</organism>
<dbReference type="SMART" id="SM01224">
    <property type="entry name" value="G_gamma"/>
    <property type="match status" value="1"/>
</dbReference>
<dbReference type="InterPro" id="IPR015898">
    <property type="entry name" value="G-protein_gamma-like_dom"/>
</dbReference>
<feature type="compositionally biased region" description="Polar residues" evidence="7">
    <location>
        <begin position="142"/>
        <end position="151"/>
    </location>
</feature>
<keyword evidence="5" id="KW-0807">Transducer</keyword>
<evidence type="ECO:0000259" key="8">
    <source>
        <dbReference type="SMART" id="SM01224"/>
    </source>
</evidence>
<proteinExistence type="predicted"/>
<dbReference type="PANTHER" id="PTHR35129:SF5">
    <property type="entry name" value="GUANINE NUCLEOTIDE-BINDING PROTEIN SUBUNIT GAMMA 2"/>
    <property type="match status" value="1"/>
</dbReference>
<evidence type="ECO:0000256" key="2">
    <source>
        <dbReference type="ARBA" id="ARBA00022475"/>
    </source>
</evidence>
<dbReference type="GO" id="GO:0005886">
    <property type="term" value="C:plasma membrane"/>
    <property type="evidence" value="ECO:0007669"/>
    <property type="project" value="UniProtKB-SubCell"/>
</dbReference>
<feature type="non-terminal residue" evidence="9">
    <location>
        <position position="1"/>
    </location>
</feature>
<evidence type="ECO:0000256" key="5">
    <source>
        <dbReference type="ARBA" id="ARBA00023224"/>
    </source>
</evidence>
<gene>
    <name evidence="9" type="primary">GG1</name>
    <name evidence="9" type="ORF">SDJN03_13962</name>
</gene>
<name>A0AAV6N373_9ROSI</name>
<protein>
    <submittedName>
        <fullName evidence="9">Guanine nucleotide-binding protein subunit gamma 1</fullName>
    </submittedName>
</protein>
<dbReference type="GO" id="GO:0007186">
    <property type="term" value="P:G protein-coupled receptor signaling pathway"/>
    <property type="evidence" value="ECO:0007669"/>
    <property type="project" value="InterPro"/>
</dbReference>
<feature type="coiled-coil region" evidence="6">
    <location>
        <begin position="50"/>
        <end position="77"/>
    </location>
</feature>
<evidence type="ECO:0000256" key="4">
    <source>
        <dbReference type="ARBA" id="ARBA00023136"/>
    </source>
</evidence>
<sequence length="151" mass="17082">MDDDKQHQSQPMSSPSPSPPGEESAKRQEGVNSETKSKSAVRCKNTFFGRHRISAAITRLQNEINIIEEELRQLESIGESSTVCEDLVSSVVAIPDPLLPETIGPTDVNWDQWFRGAHGGRNHRRHNQNVEKKKRREDLEIETTTSQSHRV</sequence>
<dbReference type="PANTHER" id="PTHR35129">
    <property type="entry name" value="GUANINE NUCLEOTIDE-BINDING PROTEIN SUBUNIT GAMMA 1"/>
    <property type="match status" value="1"/>
</dbReference>
<accession>A0AAV6N373</accession>
<evidence type="ECO:0000256" key="3">
    <source>
        <dbReference type="ARBA" id="ARBA00023054"/>
    </source>
</evidence>
<feature type="region of interest" description="Disordered" evidence="7">
    <location>
        <begin position="116"/>
        <end position="151"/>
    </location>
</feature>
<dbReference type="Pfam" id="PF00631">
    <property type="entry name" value="G-gamma"/>
    <property type="match status" value="1"/>
</dbReference>
<evidence type="ECO:0000256" key="7">
    <source>
        <dbReference type="SAM" id="MobiDB-lite"/>
    </source>
</evidence>
<comment type="caution">
    <text evidence="9">The sequence shown here is derived from an EMBL/GenBank/DDBJ whole genome shotgun (WGS) entry which is preliminary data.</text>
</comment>
<reference evidence="9 10" key="1">
    <citation type="journal article" date="2021" name="Hortic Res">
        <title>The domestication of Cucurbita argyrosperma as revealed by the genome of its wild relative.</title>
        <authorList>
            <person name="Barrera-Redondo J."/>
            <person name="Sanchez-de la Vega G."/>
            <person name="Aguirre-Liguori J.A."/>
            <person name="Castellanos-Morales G."/>
            <person name="Gutierrez-Guerrero Y.T."/>
            <person name="Aguirre-Dugua X."/>
            <person name="Aguirre-Planter E."/>
            <person name="Tenaillon M.I."/>
            <person name="Lira-Saade R."/>
            <person name="Eguiarte L.E."/>
        </authorList>
    </citation>
    <scope>NUCLEOTIDE SEQUENCE [LARGE SCALE GENOMIC DNA]</scope>
    <source>
        <strain evidence="9">JBR-2021</strain>
    </source>
</reference>
<keyword evidence="10" id="KW-1185">Reference proteome</keyword>
<feature type="domain" description="G protein gamma" evidence="8">
    <location>
        <begin position="54"/>
        <end position="139"/>
    </location>
</feature>